<protein>
    <submittedName>
        <fullName evidence="1">Uncharacterized protein</fullName>
    </submittedName>
</protein>
<feature type="non-terminal residue" evidence="1">
    <location>
        <position position="62"/>
    </location>
</feature>
<comment type="caution">
    <text evidence="1">The sequence shown here is derived from an EMBL/GenBank/DDBJ whole genome shotgun (WGS) entry which is preliminary data.</text>
</comment>
<gene>
    <name evidence="1" type="ORF">S01H4_65822</name>
</gene>
<accession>X1F9M6</accession>
<proteinExistence type="predicted"/>
<name>X1F9M6_9ZZZZ</name>
<organism evidence="1">
    <name type="scientific">marine sediment metagenome</name>
    <dbReference type="NCBI Taxonomy" id="412755"/>
    <lineage>
        <taxon>unclassified sequences</taxon>
        <taxon>metagenomes</taxon>
        <taxon>ecological metagenomes</taxon>
    </lineage>
</organism>
<reference evidence="1" key="1">
    <citation type="journal article" date="2014" name="Front. Microbiol.">
        <title>High frequency of phylogenetically diverse reductive dehalogenase-homologous genes in deep subseafloor sedimentary metagenomes.</title>
        <authorList>
            <person name="Kawai M."/>
            <person name="Futagami T."/>
            <person name="Toyoda A."/>
            <person name="Takaki Y."/>
            <person name="Nishi S."/>
            <person name="Hori S."/>
            <person name="Arai W."/>
            <person name="Tsubouchi T."/>
            <person name="Morono Y."/>
            <person name="Uchiyama I."/>
            <person name="Ito T."/>
            <person name="Fujiyama A."/>
            <person name="Inagaki F."/>
            <person name="Takami H."/>
        </authorList>
    </citation>
    <scope>NUCLEOTIDE SEQUENCE</scope>
    <source>
        <strain evidence="1">Expedition CK06-06</strain>
    </source>
</reference>
<dbReference type="EMBL" id="BART01040442">
    <property type="protein sequence ID" value="GAH29265.1"/>
    <property type="molecule type" value="Genomic_DNA"/>
</dbReference>
<dbReference type="AlphaFoldDB" id="X1F9M6"/>
<evidence type="ECO:0000313" key="1">
    <source>
        <dbReference type="EMBL" id="GAH29265.1"/>
    </source>
</evidence>
<sequence>MNIKNINKAKILQVLYNNSQPLGLGFLHYIPEDMTYKEANEVLIHQTDFDYLHGRVMKIDLS</sequence>